<protein>
    <submittedName>
        <fullName evidence="2">Uncharacterized protein</fullName>
    </submittedName>
</protein>
<dbReference type="AlphaFoldDB" id="A0A1W0E8U8"/>
<evidence type="ECO:0000256" key="1">
    <source>
        <dbReference type="SAM" id="Coils"/>
    </source>
</evidence>
<gene>
    <name evidence="2" type="ORF">EHP00_1598</name>
</gene>
<keyword evidence="1" id="KW-0175">Coiled coil</keyword>
<keyword evidence="3" id="KW-1185">Reference proteome</keyword>
<reference evidence="2 3" key="1">
    <citation type="journal article" date="2017" name="Environ. Microbiol.">
        <title>Decay of the glycolytic pathway and adaptation to intranuclear parasitism within Enterocytozoonidae microsporidia.</title>
        <authorList>
            <person name="Wiredu Boakye D."/>
            <person name="Jaroenlak P."/>
            <person name="Prachumwat A."/>
            <person name="Williams T.A."/>
            <person name="Bateman K.S."/>
            <person name="Itsathitphaisarn O."/>
            <person name="Sritunyalucksana K."/>
            <person name="Paszkiewicz K.H."/>
            <person name="Moore K.A."/>
            <person name="Stentiford G.D."/>
            <person name="Williams B.A."/>
        </authorList>
    </citation>
    <scope>NUCLEOTIDE SEQUENCE [LARGE SCALE GENOMIC DNA]</scope>
    <source>
        <strain evidence="2 3">TH1</strain>
    </source>
</reference>
<evidence type="ECO:0000313" key="2">
    <source>
        <dbReference type="EMBL" id="OQS55684.1"/>
    </source>
</evidence>
<proteinExistence type="predicted"/>
<feature type="coiled-coil region" evidence="1">
    <location>
        <begin position="53"/>
        <end position="87"/>
    </location>
</feature>
<dbReference type="VEuPathDB" id="MicrosporidiaDB:EHP00_1598"/>
<evidence type="ECO:0000313" key="3">
    <source>
        <dbReference type="Proteomes" id="UP000192758"/>
    </source>
</evidence>
<name>A0A1W0E8U8_9MICR</name>
<organism evidence="2 3">
    <name type="scientific">Ecytonucleospora hepatopenaei</name>
    <dbReference type="NCBI Taxonomy" id="646526"/>
    <lineage>
        <taxon>Eukaryota</taxon>
        <taxon>Fungi</taxon>
        <taxon>Fungi incertae sedis</taxon>
        <taxon>Microsporidia</taxon>
        <taxon>Enterocytozoonidae</taxon>
        <taxon>Ecytonucleospora</taxon>
    </lineage>
</organism>
<dbReference type="EMBL" id="MNPJ01000004">
    <property type="protein sequence ID" value="OQS55684.1"/>
    <property type="molecule type" value="Genomic_DNA"/>
</dbReference>
<sequence length="169" mass="19843">MLDSTLQNCKKITAVLKNWPKANKNVHIHKEYLVNNLSKAEQIFLDGKSLVENILQEEEEKNNQEEISHLEEKVDFLRKQYNSQVNDCEFEEKTKILSEIEKIKNQVGVYSTVKLNPLELNDLKLKLKKVHNFDHTLNEVTKKMIDFTGKNKLINDNVFIKIKEIFESN</sequence>
<accession>A0A1W0E8U8</accession>
<dbReference type="Proteomes" id="UP000192758">
    <property type="component" value="Unassembled WGS sequence"/>
</dbReference>
<comment type="caution">
    <text evidence="2">The sequence shown here is derived from an EMBL/GenBank/DDBJ whole genome shotgun (WGS) entry which is preliminary data.</text>
</comment>